<dbReference type="Pfam" id="PF07454">
    <property type="entry name" value="SpoIIP"/>
    <property type="match status" value="1"/>
</dbReference>
<name>A0A1H6HYG0_RUMFL</name>
<proteinExistence type="predicted"/>
<sequence length="387" mass="43015">MTRHKRRKIKGTIKCITAVILPVVIASGVNGVSKLMAGLSDTSAYTIDETVNSSAKHIEVTSESISKIKKQDELLSGSMILSEGYGVEDESAKDTDLCRLPDPLDMKADNAGEKPYPTSWNTDGDIVRLTYDRYSGNAFFDLENGGQVNNKTDIPNETLMRESSYLPNFTVTDTDEPLVLIYHTHTTESFEPHVREHYDSSFNYRTTDNTKNVVMVGDAIQAELEAQGIGVIHAKTIHDYPSYNGSYGRSRETIMPILEKYPSIKVVLDIHRDAISAEGVAYQPFAEIDGKEASQIMIISGCDDGTLGMPNYMENFHFACTLQQKLESDYAGLTRPILFDYRHYNQDLTNGSLLIEVGSHGNTLQQSQYAGQLFGHSLGQLLNSMKR</sequence>
<gene>
    <name evidence="1" type="ORF">SAMN02910265_00306</name>
</gene>
<dbReference type="Proteomes" id="UP000183190">
    <property type="component" value="Unassembled WGS sequence"/>
</dbReference>
<dbReference type="EMBL" id="FNWV01000001">
    <property type="protein sequence ID" value="SEH39218.1"/>
    <property type="molecule type" value="Genomic_DNA"/>
</dbReference>
<dbReference type="RefSeq" id="WP_074714140.1">
    <property type="nucleotide sequence ID" value="NZ_FNWV01000001.1"/>
</dbReference>
<protein>
    <submittedName>
        <fullName evidence="1">Stage II sporulation protein P</fullName>
    </submittedName>
</protein>
<evidence type="ECO:0000313" key="2">
    <source>
        <dbReference type="Proteomes" id="UP000183190"/>
    </source>
</evidence>
<reference evidence="1 2" key="1">
    <citation type="submission" date="2016-10" db="EMBL/GenBank/DDBJ databases">
        <authorList>
            <person name="de Groot N.N."/>
        </authorList>
    </citation>
    <scope>NUCLEOTIDE SEQUENCE [LARGE SCALE GENOMIC DNA]</scope>
    <source>
        <strain evidence="1 2">YAD2003</strain>
    </source>
</reference>
<organism evidence="1 2">
    <name type="scientific">Ruminococcus flavefaciens</name>
    <dbReference type="NCBI Taxonomy" id="1265"/>
    <lineage>
        <taxon>Bacteria</taxon>
        <taxon>Bacillati</taxon>
        <taxon>Bacillota</taxon>
        <taxon>Clostridia</taxon>
        <taxon>Eubacteriales</taxon>
        <taxon>Oscillospiraceae</taxon>
        <taxon>Ruminococcus</taxon>
    </lineage>
</organism>
<dbReference type="OrthoDB" id="1633470at2"/>
<dbReference type="NCBIfam" id="TIGR02867">
    <property type="entry name" value="spore_II_P"/>
    <property type="match status" value="1"/>
</dbReference>
<accession>A0A1H6HYG0</accession>
<dbReference type="AlphaFoldDB" id="A0A1H6HYG0"/>
<dbReference type="InterPro" id="IPR010897">
    <property type="entry name" value="Spore_II_P"/>
</dbReference>
<evidence type="ECO:0000313" key="1">
    <source>
        <dbReference type="EMBL" id="SEH39218.1"/>
    </source>
</evidence>